<accession>A0A323TNI6</accession>
<proteinExistence type="predicted"/>
<gene>
    <name evidence="4" type="ORF">CR194_01975</name>
</gene>
<dbReference type="PROSITE" id="PS00409">
    <property type="entry name" value="PROKAR_NTER_METHYL"/>
    <property type="match status" value="1"/>
</dbReference>
<evidence type="ECO:0008006" key="6">
    <source>
        <dbReference type="Google" id="ProtNLM"/>
    </source>
</evidence>
<name>A0A323TNI6_9BACI</name>
<protein>
    <recommendedName>
        <fullName evidence="6">Competence protein ComGF</fullName>
    </recommendedName>
</protein>
<organism evidence="4 5">
    <name type="scientific">Salipaludibacillus keqinensis</name>
    <dbReference type="NCBI Taxonomy" id="2045207"/>
    <lineage>
        <taxon>Bacteria</taxon>
        <taxon>Bacillati</taxon>
        <taxon>Bacillota</taxon>
        <taxon>Bacilli</taxon>
        <taxon>Bacillales</taxon>
        <taxon>Bacillaceae</taxon>
    </lineage>
</organism>
<evidence type="ECO:0000256" key="1">
    <source>
        <dbReference type="ARBA" id="ARBA00004241"/>
    </source>
</evidence>
<comment type="subcellular location">
    <subcellularLocation>
        <location evidence="1">Cell surface</location>
    </subcellularLocation>
</comment>
<sequence length="182" mass="21384">MIRLVIVSYGKGEMVVTNPGVYPVTILNQKGMSLLEVLVGFSTLLIIVTIFPPMLLHWTYSSPDMDQFTYEEYSLFLMQLQTEFRKSDDYWVSEKNDKLYMVRSDDEYLVHFEHYQDKIRRQVRGVGHEVFMQRVTNFRVYERSYGIEIELTYPKGTLNWSIHHPSTSTEYSSSDRQGRLGG</sequence>
<dbReference type="AlphaFoldDB" id="A0A323TNI6"/>
<comment type="caution">
    <text evidence="4">The sequence shown here is derived from an EMBL/GenBank/DDBJ whole genome shotgun (WGS) entry which is preliminary data.</text>
</comment>
<keyword evidence="5" id="KW-1185">Reference proteome</keyword>
<keyword evidence="3" id="KW-0472">Membrane</keyword>
<feature type="transmembrane region" description="Helical" evidence="3">
    <location>
        <begin position="37"/>
        <end position="56"/>
    </location>
</feature>
<evidence type="ECO:0000313" key="4">
    <source>
        <dbReference type="EMBL" id="PYZ94323.1"/>
    </source>
</evidence>
<reference evidence="4 5" key="1">
    <citation type="submission" date="2017-10" db="EMBL/GenBank/DDBJ databases">
        <title>Bacillus sp. nov., a halophilic bacterium isolated from a Keqin Lake.</title>
        <authorList>
            <person name="Wang H."/>
        </authorList>
    </citation>
    <scope>NUCLEOTIDE SEQUENCE [LARGE SCALE GENOMIC DNA]</scope>
    <source>
        <strain evidence="4 5">KQ-12</strain>
    </source>
</reference>
<dbReference type="GO" id="GO:0030420">
    <property type="term" value="P:establishment of competence for transformation"/>
    <property type="evidence" value="ECO:0007669"/>
    <property type="project" value="UniProtKB-KW"/>
</dbReference>
<evidence type="ECO:0000313" key="5">
    <source>
        <dbReference type="Proteomes" id="UP000248214"/>
    </source>
</evidence>
<dbReference type="GO" id="GO:0009986">
    <property type="term" value="C:cell surface"/>
    <property type="evidence" value="ECO:0007669"/>
    <property type="project" value="UniProtKB-SubCell"/>
</dbReference>
<evidence type="ECO:0000256" key="3">
    <source>
        <dbReference type="SAM" id="Phobius"/>
    </source>
</evidence>
<dbReference type="Pfam" id="PF15980">
    <property type="entry name" value="ComGF"/>
    <property type="match status" value="1"/>
</dbReference>
<dbReference type="InterPro" id="IPR016977">
    <property type="entry name" value="ComGF"/>
</dbReference>
<keyword evidence="2" id="KW-0178">Competence</keyword>
<dbReference type="InterPro" id="IPR012902">
    <property type="entry name" value="N_methyl_site"/>
</dbReference>
<dbReference type="EMBL" id="PDOD01000001">
    <property type="protein sequence ID" value="PYZ94323.1"/>
    <property type="molecule type" value="Genomic_DNA"/>
</dbReference>
<keyword evidence="3" id="KW-1133">Transmembrane helix</keyword>
<dbReference type="Proteomes" id="UP000248214">
    <property type="component" value="Unassembled WGS sequence"/>
</dbReference>
<keyword evidence="3" id="KW-0812">Transmembrane</keyword>
<evidence type="ECO:0000256" key="2">
    <source>
        <dbReference type="ARBA" id="ARBA00023287"/>
    </source>
</evidence>